<name>A0ABP6NR63_9ACTN</name>
<comment type="function">
    <text evidence="4 5">Catalyzes the interconversion of 2-phosphoglycerate and 3-phosphoglycerate.</text>
</comment>
<dbReference type="InterPro" id="IPR029033">
    <property type="entry name" value="His_PPase_superfam"/>
</dbReference>
<comment type="caution">
    <text evidence="4">Lacks conserved residue(s) required for the propagation of feature annotation.</text>
</comment>
<feature type="active site" description="Proton donor/acceptor" evidence="4">
    <location>
        <position position="87"/>
    </location>
</feature>
<dbReference type="PIRSF" id="PIRSF000709">
    <property type="entry name" value="6PFK_2-Ptase"/>
    <property type="match status" value="1"/>
</dbReference>
<dbReference type="InterPro" id="IPR001345">
    <property type="entry name" value="PG/BPGM_mutase_AS"/>
</dbReference>
<feature type="active site" description="Tele-phosphohistidine intermediate" evidence="4">
    <location>
        <position position="9"/>
    </location>
</feature>
<evidence type="ECO:0000256" key="6">
    <source>
        <dbReference type="SAM" id="MobiDB-lite"/>
    </source>
</evidence>
<keyword evidence="3 4" id="KW-0413">Isomerase</keyword>
<dbReference type="Proteomes" id="UP001499924">
    <property type="component" value="Unassembled WGS sequence"/>
</dbReference>
<dbReference type="CDD" id="cd07067">
    <property type="entry name" value="HP_PGM_like"/>
    <property type="match status" value="1"/>
</dbReference>
<sequence>MPSLVVLRHGESEWNSRNLFTGWVDVDLTARGEAQARHSAALLREAGLLPTVVHTSVLTRAVRTGAIVLDALGRPEVPTRRHWRLNERCYGALQGMARTVARERFGDDLYLLWRRSFDVAPPPLEPGTPGDPAADPRYADLPAGTLPRTESLADVTARLLPYWREVIAPDLRSGQTVLVVAHGNSLRALVAHLDQLSPDEVLGLNIPTGMPLHYELAADLSPVVRGGSYLEPGAAAVAAAAVAAEGH</sequence>
<dbReference type="EC" id="5.4.2.11" evidence="4 5"/>
<evidence type="ECO:0000256" key="4">
    <source>
        <dbReference type="HAMAP-Rule" id="MF_01039"/>
    </source>
</evidence>
<dbReference type="PANTHER" id="PTHR11931">
    <property type="entry name" value="PHOSPHOGLYCERATE MUTASE"/>
    <property type="match status" value="1"/>
</dbReference>
<dbReference type="InterPro" id="IPR005952">
    <property type="entry name" value="Phosphogly_mut1"/>
</dbReference>
<proteinExistence type="inferred from homology"/>
<feature type="binding site" evidence="4">
    <location>
        <begin position="21"/>
        <end position="22"/>
    </location>
    <ligand>
        <name>substrate</name>
    </ligand>
</feature>
<evidence type="ECO:0000313" key="7">
    <source>
        <dbReference type="EMBL" id="GAA3156187.1"/>
    </source>
</evidence>
<dbReference type="SMART" id="SM00855">
    <property type="entry name" value="PGAM"/>
    <property type="match status" value="1"/>
</dbReference>
<reference evidence="8" key="1">
    <citation type="journal article" date="2019" name="Int. J. Syst. Evol. Microbiol.">
        <title>The Global Catalogue of Microorganisms (GCM) 10K type strain sequencing project: providing services to taxonomists for standard genome sequencing and annotation.</title>
        <authorList>
            <consortium name="The Broad Institute Genomics Platform"/>
            <consortium name="The Broad Institute Genome Sequencing Center for Infectious Disease"/>
            <person name="Wu L."/>
            <person name="Ma J."/>
        </authorList>
    </citation>
    <scope>NUCLEOTIDE SEQUENCE [LARGE SCALE GENOMIC DNA]</scope>
    <source>
        <strain evidence="8">JCM 15614</strain>
    </source>
</reference>
<feature type="site" description="Transition state stabilizer" evidence="4">
    <location>
        <position position="182"/>
    </location>
</feature>
<feature type="binding site" evidence="4">
    <location>
        <begin position="114"/>
        <end position="115"/>
    </location>
    <ligand>
        <name>substrate</name>
    </ligand>
</feature>
<protein>
    <recommendedName>
        <fullName evidence="4 5">2,3-bisphosphoglycerate-dependent phosphoglycerate mutase</fullName>
        <shortName evidence="4">BPG-dependent PGAM</shortName>
        <shortName evidence="4">PGAM</shortName>
        <shortName evidence="4">Phosphoglyceromutase</shortName>
        <shortName evidence="4">dPGM</shortName>
        <ecNumber evidence="4 5">5.4.2.11</ecNumber>
    </recommendedName>
</protein>
<dbReference type="InterPro" id="IPR013078">
    <property type="entry name" value="His_Pase_superF_clade-1"/>
</dbReference>
<evidence type="ECO:0000256" key="2">
    <source>
        <dbReference type="ARBA" id="ARBA00023152"/>
    </source>
</evidence>
<dbReference type="RefSeq" id="WP_344686862.1">
    <property type="nucleotide sequence ID" value="NZ_BAAAVV010000001.1"/>
</dbReference>
<keyword evidence="8" id="KW-1185">Reference proteome</keyword>
<gene>
    <name evidence="4" type="primary">gpmA</name>
    <name evidence="7" type="ORF">GCM10010531_04390</name>
</gene>
<evidence type="ECO:0000256" key="3">
    <source>
        <dbReference type="ARBA" id="ARBA00023235"/>
    </source>
</evidence>
<accession>A0ABP6NR63</accession>
<dbReference type="SUPFAM" id="SSF53254">
    <property type="entry name" value="Phosphoglycerate mutase-like"/>
    <property type="match status" value="1"/>
</dbReference>
<comment type="catalytic activity">
    <reaction evidence="4 5">
        <text>(2R)-2-phosphoglycerate = (2R)-3-phosphoglycerate</text>
        <dbReference type="Rhea" id="RHEA:15901"/>
        <dbReference type="ChEBI" id="CHEBI:58272"/>
        <dbReference type="ChEBI" id="CHEBI:58289"/>
        <dbReference type="EC" id="5.4.2.11"/>
    </reaction>
</comment>
<comment type="similarity">
    <text evidence="1 4">Belongs to the phosphoglycerate mutase family. BPG-dependent PGAM subfamily.</text>
</comment>
<feature type="region of interest" description="Disordered" evidence="6">
    <location>
        <begin position="121"/>
        <end position="143"/>
    </location>
</feature>
<feature type="binding site" evidence="4">
    <location>
        <begin position="183"/>
        <end position="184"/>
    </location>
    <ligand>
        <name>substrate</name>
    </ligand>
</feature>
<dbReference type="Pfam" id="PF00300">
    <property type="entry name" value="His_Phos_1"/>
    <property type="match status" value="2"/>
</dbReference>
<organism evidence="7 8">
    <name type="scientific">Blastococcus jejuensis</name>
    <dbReference type="NCBI Taxonomy" id="351224"/>
    <lineage>
        <taxon>Bacteria</taxon>
        <taxon>Bacillati</taxon>
        <taxon>Actinomycetota</taxon>
        <taxon>Actinomycetes</taxon>
        <taxon>Geodermatophilales</taxon>
        <taxon>Geodermatophilaceae</taxon>
        <taxon>Blastococcus</taxon>
    </lineage>
</organism>
<dbReference type="HAMAP" id="MF_01039">
    <property type="entry name" value="PGAM_GpmA"/>
    <property type="match status" value="1"/>
</dbReference>
<evidence type="ECO:0000256" key="1">
    <source>
        <dbReference type="ARBA" id="ARBA00006717"/>
    </source>
</evidence>
<evidence type="ECO:0000256" key="5">
    <source>
        <dbReference type="RuleBase" id="RU004512"/>
    </source>
</evidence>
<comment type="caution">
    <text evidence="7">The sequence shown here is derived from an EMBL/GenBank/DDBJ whole genome shotgun (WGS) entry which is preliminary data.</text>
</comment>
<dbReference type="PROSITE" id="PS00175">
    <property type="entry name" value="PG_MUTASE"/>
    <property type="match status" value="1"/>
</dbReference>
<feature type="binding site" evidence="4">
    <location>
        <begin position="87"/>
        <end position="90"/>
    </location>
    <ligand>
        <name>substrate</name>
    </ligand>
</feature>
<feature type="binding site" evidence="4">
    <location>
        <begin position="8"/>
        <end position="15"/>
    </location>
    <ligand>
        <name>substrate</name>
    </ligand>
</feature>
<keyword evidence="2 4" id="KW-0324">Glycolysis</keyword>
<comment type="pathway">
    <text evidence="4 5">Carbohydrate degradation; glycolysis; pyruvate from D-glyceraldehyde 3-phosphate: step 3/5.</text>
</comment>
<feature type="binding site" evidence="4">
    <location>
        <position position="60"/>
    </location>
    <ligand>
        <name>substrate</name>
    </ligand>
</feature>
<evidence type="ECO:0000313" key="8">
    <source>
        <dbReference type="Proteomes" id="UP001499924"/>
    </source>
</evidence>
<dbReference type="EMBL" id="BAAAVV010000001">
    <property type="protein sequence ID" value="GAA3156187.1"/>
    <property type="molecule type" value="Genomic_DNA"/>
</dbReference>
<dbReference type="NCBIfam" id="TIGR01258">
    <property type="entry name" value="pgm_1"/>
    <property type="match status" value="1"/>
</dbReference>
<keyword evidence="4" id="KW-0312">Gluconeogenesis</keyword>
<dbReference type="Gene3D" id="3.40.50.1240">
    <property type="entry name" value="Phosphoglycerate mutase-like"/>
    <property type="match status" value="1"/>
</dbReference>